<keyword evidence="2" id="KW-1185">Reference proteome</keyword>
<name>L7JRR6_TRAHO</name>
<dbReference type="HOGENOM" id="CLU_1225578_0_0_1"/>
<dbReference type="InterPro" id="IPR009072">
    <property type="entry name" value="Histone-fold"/>
</dbReference>
<dbReference type="EMBL" id="JH994068">
    <property type="protein sequence ID" value="ELQ74148.1"/>
    <property type="molecule type" value="Genomic_DNA"/>
</dbReference>
<gene>
    <name evidence="1" type="ORF">THOM_2927</name>
</gene>
<reference evidence="1 2" key="1">
    <citation type="journal article" date="2012" name="PLoS Pathog.">
        <title>The genome of the obligate intracellular parasite Trachipleistophora hominis: new insights into microsporidian genome dynamics and reductive evolution.</title>
        <authorList>
            <person name="Heinz E."/>
            <person name="Williams T.A."/>
            <person name="Nakjang S."/>
            <person name="Noel C.J."/>
            <person name="Swan D.C."/>
            <person name="Goldberg A.V."/>
            <person name="Harris S.R."/>
            <person name="Weinmaier T."/>
            <person name="Markert S."/>
            <person name="Becher D."/>
            <person name="Bernhardt J."/>
            <person name="Dagan T."/>
            <person name="Hacker C."/>
            <person name="Lucocq J.M."/>
            <person name="Schweder T."/>
            <person name="Rattei T."/>
            <person name="Hall N."/>
            <person name="Hirt R.P."/>
            <person name="Embley T.M."/>
        </authorList>
    </citation>
    <scope>NUCLEOTIDE SEQUENCE [LARGE SCALE GENOMIC DNA]</scope>
</reference>
<dbReference type="Gene3D" id="1.10.20.10">
    <property type="entry name" value="Histone, subunit A"/>
    <property type="match status" value="1"/>
</dbReference>
<dbReference type="InParanoid" id="L7JRR6"/>
<dbReference type="AlphaFoldDB" id="L7JRR6"/>
<evidence type="ECO:0000313" key="2">
    <source>
        <dbReference type="Proteomes" id="UP000011185"/>
    </source>
</evidence>
<evidence type="ECO:0000313" key="1">
    <source>
        <dbReference type="EMBL" id="ELQ74148.1"/>
    </source>
</evidence>
<dbReference type="OMA" id="KNNFHTQ"/>
<dbReference type="OrthoDB" id="2189721at2759"/>
<sequence length="223" mass="26501">MKNNFHTQILKLCIAEILIQSGFERTTSMALTTLTHLLTFYIAYLTKRPFNRPFLTTKHLFSNLCHRERTELLSYLQAQRKTCDRNQAALNILEQLRIMPDEKDETVEECVEENKEFKTMRDSGGVSDVLHNFIVECKRRIEEEKSKEQHSDEETKDTLFDTVEQHRSMKNIPPFFVGKPCVNRLRRDAKEYAEMMEWRRGREESGMVTDELLCFSRRRVEKE</sequence>
<organism evidence="1 2">
    <name type="scientific">Trachipleistophora hominis</name>
    <name type="common">Microsporidian parasite</name>
    <dbReference type="NCBI Taxonomy" id="72359"/>
    <lineage>
        <taxon>Eukaryota</taxon>
        <taxon>Fungi</taxon>
        <taxon>Fungi incertae sedis</taxon>
        <taxon>Microsporidia</taxon>
        <taxon>Pleistophoridae</taxon>
        <taxon>Trachipleistophora</taxon>
    </lineage>
</organism>
<accession>L7JRR6</accession>
<protein>
    <submittedName>
        <fullName evidence="1">Putative Bromodomain transcription factor protein</fullName>
    </submittedName>
</protein>
<dbReference type="InterPro" id="IPR031498">
    <property type="entry name" value="Bromo_TP-like"/>
</dbReference>
<dbReference type="GO" id="GO:0046982">
    <property type="term" value="F:protein heterodimerization activity"/>
    <property type="evidence" value="ECO:0007669"/>
    <property type="project" value="InterPro"/>
</dbReference>
<dbReference type="VEuPathDB" id="MicrosporidiaDB:THOM_2927"/>
<proteinExistence type="predicted"/>
<dbReference type="Proteomes" id="UP000011185">
    <property type="component" value="Unassembled WGS sequence"/>
</dbReference>
<dbReference type="Pfam" id="PF17027">
    <property type="entry name" value="Bromo_TP_like"/>
    <property type="match status" value="1"/>
</dbReference>